<dbReference type="SUPFAM" id="SSF63380">
    <property type="entry name" value="Riboflavin synthase domain-like"/>
    <property type="match status" value="1"/>
</dbReference>
<dbReference type="InterPro" id="IPR008333">
    <property type="entry name" value="Cbr1-like_FAD-bd_dom"/>
</dbReference>
<evidence type="ECO:0000313" key="2">
    <source>
        <dbReference type="EMBL" id="GAH10647.1"/>
    </source>
</evidence>
<proteinExistence type="predicted"/>
<name>X1CS93_9ZZZZ</name>
<accession>X1CS93</accession>
<gene>
    <name evidence="2" type="ORF">S01H4_57877</name>
</gene>
<protein>
    <recommendedName>
        <fullName evidence="1">FAD-binding FR-type domain-containing protein</fullName>
    </recommendedName>
</protein>
<evidence type="ECO:0000259" key="1">
    <source>
        <dbReference type="PROSITE" id="PS51384"/>
    </source>
</evidence>
<reference evidence="2" key="1">
    <citation type="journal article" date="2014" name="Front. Microbiol.">
        <title>High frequency of phylogenetically diverse reductive dehalogenase-homologous genes in deep subseafloor sedimentary metagenomes.</title>
        <authorList>
            <person name="Kawai M."/>
            <person name="Futagami T."/>
            <person name="Toyoda A."/>
            <person name="Takaki Y."/>
            <person name="Nishi S."/>
            <person name="Hori S."/>
            <person name="Arai W."/>
            <person name="Tsubouchi T."/>
            <person name="Morono Y."/>
            <person name="Uchiyama I."/>
            <person name="Ito T."/>
            <person name="Fujiyama A."/>
            <person name="Inagaki F."/>
            <person name="Takami H."/>
        </authorList>
    </citation>
    <scope>NUCLEOTIDE SEQUENCE</scope>
    <source>
        <strain evidence="2">Expedition CK06-06</strain>
    </source>
</reference>
<dbReference type="InterPro" id="IPR017938">
    <property type="entry name" value="Riboflavin_synthase-like_b-brl"/>
</dbReference>
<dbReference type="EMBL" id="BART01033746">
    <property type="protein sequence ID" value="GAH10647.1"/>
    <property type="molecule type" value="Genomic_DNA"/>
</dbReference>
<dbReference type="PROSITE" id="PS51384">
    <property type="entry name" value="FAD_FR"/>
    <property type="match status" value="1"/>
</dbReference>
<dbReference type="GO" id="GO:0016491">
    <property type="term" value="F:oxidoreductase activity"/>
    <property type="evidence" value="ECO:0007669"/>
    <property type="project" value="InterPro"/>
</dbReference>
<organism evidence="2">
    <name type="scientific">marine sediment metagenome</name>
    <dbReference type="NCBI Taxonomy" id="412755"/>
    <lineage>
        <taxon>unclassified sequences</taxon>
        <taxon>metagenomes</taxon>
        <taxon>ecological metagenomes</taxon>
    </lineage>
</organism>
<sequence>MSKEDDERFIITVKSNNKDLLAFTKLVSNRKKRFEQASSEPIKSDPINELSQKLHPDRQDLVISEIKEETKSTKTFKLVPDPDSTTKSLAYFRAGQYLSLKVNVNGVIITRPYSISSSPMDALNGSYDITIAPIGSILE</sequence>
<dbReference type="Gene3D" id="2.40.30.10">
    <property type="entry name" value="Translation factors"/>
    <property type="match status" value="1"/>
</dbReference>
<dbReference type="InterPro" id="IPR017927">
    <property type="entry name" value="FAD-bd_FR_type"/>
</dbReference>
<dbReference type="AlphaFoldDB" id="X1CS93"/>
<feature type="domain" description="FAD-binding FR-type" evidence="1">
    <location>
        <begin position="56"/>
        <end position="139"/>
    </location>
</feature>
<comment type="caution">
    <text evidence="2">The sequence shown here is derived from an EMBL/GenBank/DDBJ whole genome shotgun (WGS) entry which is preliminary data.</text>
</comment>
<dbReference type="Pfam" id="PF00970">
    <property type="entry name" value="FAD_binding_6"/>
    <property type="match status" value="1"/>
</dbReference>